<evidence type="ECO:0000313" key="2">
    <source>
        <dbReference type="EMBL" id="CAL8105917.1"/>
    </source>
</evidence>
<evidence type="ECO:0000256" key="1">
    <source>
        <dbReference type="SAM" id="MobiDB-lite"/>
    </source>
</evidence>
<organism evidence="2 3">
    <name type="scientific">Orchesella dallaii</name>
    <dbReference type="NCBI Taxonomy" id="48710"/>
    <lineage>
        <taxon>Eukaryota</taxon>
        <taxon>Metazoa</taxon>
        <taxon>Ecdysozoa</taxon>
        <taxon>Arthropoda</taxon>
        <taxon>Hexapoda</taxon>
        <taxon>Collembola</taxon>
        <taxon>Entomobryomorpha</taxon>
        <taxon>Entomobryoidea</taxon>
        <taxon>Orchesellidae</taxon>
        <taxon>Orchesellinae</taxon>
        <taxon>Orchesella</taxon>
    </lineage>
</organism>
<feature type="region of interest" description="Disordered" evidence="1">
    <location>
        <begin position="1"/>
        <end position="34"/>
    </location>
</feature>
<sequence length="276" mass="30482">MRRTSPSPQQQQQHQQLQHQHSFNLSHNQSGSSLIPMRLNTFSSIPKMTKSTDSVIAGNNFSHVSSSGYGQPPSVLMMNSNNNSFMRNSRSRSSLHKNFFRTKRAEPEETENTSSLSQSPKSTSPMIITPVNFYSKGDKTLSSLEIDNNKTKTSSSTGASSSLHGMMMMENVRPPGTSLLNSDPGYDPYEKAAKQLEELLKTTPIKPSKSRRTGLEKAFESVRVPSDMPSLGGKAKLGSARSLEYNPFGRSTLRRNPTPFGIGIFVPMTPNIDDSY</sequence>
<dbReference type="Proteomes" id="UP001642540">
    <property type="component" value="Unassembled WGS sequence"/>
</dbReference>
<dbReference type="EMBL" id="CAXLJM020000036">
    <property type="protein sequence ID" value="CAL8105917.1"/>
    <property type="molecule type" value="Genomic_DNA"/>
</dbReference>
<keyword evidence="3" id="KW-1185">Reference proteome</keyword>
<name>A0ABP1QK13_9HEXA</name>
<accession>A0ABP1QK13</accession>
<evidence type="ECO:0000313" key="3">
    <source>
        <dbReference type="Proteomes" id="UP001642540"/>
    </source>
</evidence>
<feature type="compositionally biased region" description="Low complexity" evidence="1">
    <location>
        <begin position="9"/>
        <end position="21"/>
    </location>
</feature>
<reference evidence="2 3" key="1">
    <citation type="submission" date="2024-08" db="EMBL/GenBank/DDBJ databases">
        <authorList>
            <person name="Cucini C."/>
            <person name="Frati F."/>
        </authorList>
    </citation>
    <scope>NUCLEOTIDE SEQUENCE [LARGE SCALE GENOMIC DNA]</scope>
</reference>
<proteinExistence type="predicted"/>
<feature type="compositionally biased region" description="Low complexity" evidence="1">
    <location>
        <begin position="113"/>
        <end position="125"/>
    </location>
</feature>
<feature type="compositionally biased region" description="Polar residues" evidence="1">
    <location>
        <begin position="22"/>
        <end position="33"/>
    </location>
</feature>
<comment type="caution">
    <text evidence="2">The sequence shown here is derived from an EMBL/GenBank/DDBJ whole genome shotgun (WGS) entry which is preliminary data.</text>
</comment>
<protein>
    <submittedName>
        <fullName evidence="2">Uncharacterized protein</fullName>
    </submittedName>
</protein>
<gene>
    <name evidence="2" type="ORF">ODALV1_LOCUS12231</name>
</gene>
<feature type="region of interest" description="Disordered" evidence="1">
    <location>
        <begin position="102"/>
        <end position="127"/>
    </location>
</feature>